<dbReference type="Pfam" id="PF00806">
    <property type="entry name" value="PUF"/>
    <property type="match status" value="2"/>
</dbReference>
<dbReference type="Gene3D" id="1.25.10.10">
    <property type="entry name" value="Leucine-rich Repeat Variant"/>
    <property type="match status" value="1"/>
</dbReference>
<dbReference type="PROSITE" id="PS50302">
    <property type="entry name" value="PUM"/>
    <property type="match status" value="2"/>
</dbReference>
<feature type="compositionally biased region" description="Polar residues" evidence="3">
    <location>
        <begin position="67"/>
        <end position="94"/>
    </location>
</feature>
<dbReference type="InterPro" id="IPR033133">
    <property type="entry name" value="PUM-HD"/>
</dbReference>
<evidence type="ECO:0000256" key="3">
    <source>
        <dbReference type="SAM" id="MobiDB-lite"/>
    </source>
</evidence>
<feature type="domain" description="PUM-HD" evidence="4">
    <location>
        <begin position="197"/>
        <end position="449"/>
    </location>
</feature>
<dbReference type="PROSITE" id="PS50303">
    <property type="entry name" value="PUM_HD"/>
    <property type="match status" value="1"/>
</dbReference>
<keyword evidence="1" id="KW-0677">Repeat</keyword>
<name>A0A7S1FHD3_NOCSC</name>
<evidence type="ECO:0000313" key="5">
    <source>
        <dbReference type="EMBL" id="CAD8868520.1"/>
    </source>
</evidence>
<dbReference type="InterPro" id="IPR016024">
    <property type="entry name" value="ARM-type_fold"/>
</dbReference>
<dbReference type="SMART" id="SM00025">
    <property type="entry name" value="Pumilio"/>
    <property type="match status" value="3"/>
</dbReference>
<dbReference type="AlphaFoldDB" id="A0A7S1FHD3"/>
<protein>
    <recommendedName>
        <fullName evidence="4">PUM-HD domain-containing protein</fullName>
    </recommendedName>
</protein>
<reference evidence="5" key="1">
    <citation type="submission" date="2021-01" db="EMBL/GenBank/DDBJ databases">
        <authorList>
            <person name="Corre E."/>
            <person name="Pelletier E."/>
            <person name="Niang G."/>
            <person name="Scheremetjew M."/>
            <person name="Finn R."/>
            <person name="Kale V."/>
            <person name="Holt S."/>
            <person name="Cochrane G."/>
            <person name="Meng A."/>
            <person name="Brown T."/>
            <person name="Cohen L."/>
        </authorList>
    </citation>
    <scope>NUCLEOTIDE SEQUENCE</scope>
</reference>
<dbReference type="EMBL" id="HBFQ01060571">
    <property type="protein sequence ID" value="CAD8868520.1"/>
    <property type="molecule type" value="Transcribed_RNA"/>
</dbReference>
<dbReference type="InterPro" id="IPR001313">
    <property type="entry name" value="Pumilio_RNA-bd_rpt"/>
</dbReference>
<dbReference type="GO" id="GO:0010608">
    <property type="term" value="P:post-transcriptional regulation of gene expression"/>
    <property type="evidence" value="ECO:0007669"/>
    <property type="project" value="TreeGrafter"/>
</dbReference>
<dbReference type="PANTHER" id="PTHR12537">
    <property type="entry name" value="RNA BINDING PROTEIN PUMILIO-RELATED"/>
    <property type="match status" value="1"/>
</dbReference>
<proteinExistence type="predicted"/>
<dbReference type="PANTHER" id="PTHR12537:SF12">
    <property type="entry name" value="MATERNAL PROTEIN PUMILIO"/>
    <property type="match status" value="1"/>
</dbReference>
<organism evidence="5">
    <name type="scientific">Noctiluca scintillans</name>
    <name type="common">Sea sparkle</name>
    <name type="synonym">Red tide dinoflagellate</name>
    <dbReference type="NCBI Taxonomy" id="2966"/>
    <lineage>
        <taxon>Eukaryota</taxon>
        <taxon>Sar</taxon>
        <taxon>Alveolata</taxon>
        <taxon>Dinophyceae</taxon>
        <taxon>Noctilucales</taxon>
        <taxon>Noctilucaceae</taxon>
        <taxon>Noctiluca</taxon>
    </lineage>
</organism>
<evidence type="ECO:0000259" key="4">
    <source>
        <dbReference type="PROSITE" id="PS50303"/>
    </source>
</evidence>
<feature type="compositionally biased region" description="Low complexity" evidence="3">
    <location>
        <begin position="96"/>
        <end position="108"/>
    </location>
</feature>
<dbReference type="GO" id="GO:0005737">
    <property type="term" value="C:cytoplasm"/>
    <property type="evidence" value="ECO:0007669"/>
    <property type="project" value="TreeGrafter"/>
</dbReference>
<feature type="repeat" description="Pumilio" evidence="2">
    <location>
        <begin position="334"/>
        <end position="369"/>
    </location>
</feature>
<gene>
    <name evidence="5" type="ORF">NSCI0253_LOCUS42876</name>
</gene>
<dbReference type="SUPFAM" id="SSF48371">
    <property type="entry name" value="ARM repeat"/>
    <property type="match status" value="1"/>
</dbReference>
<evidence type="ECO:0000256" key="2">
    <source>
        <dbReference type="PROSITE-ProRule" id="PRU00317"/>
    </source>
</evidence>
<sequence>MVSDSVTELVFLRSPPETRMKLIVPLGARDPANAAVTPFQSAADVEVSEGTHPSGAQNRTCDLASTHGGSSTRSLPRVSEASQTDEAQNWTGHTESALSARSTRSLSRVPEASWTHKAQRGSYGVKSTHVGGSSTSLQSTRCGSSTRSCSFMSDASPLDEDTSDVESSCSWTISGGESFQTARSRSSSLSNSLCESHRSILHKTGCDSDGQDTVRIGDALKGGVPTTQGSKSVLAMAQDKCGCSILIERVTGADSCARQVILSEVLPMVAQWSRHPFAHQVVTTFLVTGSSVHCRQIAEKLSHEAASLSNDVYGCGVIELTLLTRVGRELIVEGLKDHVVECTMHHHGHHVIQRLVEVLPPSSLGFMVHALCQHGVKRVCRDKFGCRVIQRLLQCSSSEIIAPILDELQKCSDDLPAHQHGKSLSLRLAEERQFGARSRGHVFKRSESY</sequence>
<dbReference type="InterPro" id="IPR011989">
    <property type="entry name" value="ARM-like"/>
</dbReference>
<accession>A0A7S1FHD3</accession>
<evidence type="ECO:0000256" key="1">
    <source>
        <dbReference type="ARBA" id="ARBA00022737"/>
    </source>
</evidence>
<feature type="repeat" description="Pumilio" evidence="2">
    <location>
        <begin position="370"/>
        <end position="406"/>
    </location>
</feature>
<dbReference type="GO" id="GO:0003729">
    <property type="term" value="F:mRNA binding"/>
    <property type="evidence" value="ECO:0007669"/>
    <property type="project" value="TreeGrafter"/>
</dbReference>
<feature type="region of interest" description="Disordered" evidence="3">
    <location>
        <begin position="43"/>
        <end position="139"/>
    </location>
</feature>